<organism evidence="1 2">
    <name type="scientific">Pleurodeles waltl</name>
    <name type="common">Iberian ribbed newt</name>
    <dbReference type="NCBI Taxonomy" id="8319"/>
    <lineage>
        <taxon>Eukaryota</taxon>
        <taxon>Metazoa</taxon>
        <taxon>Chordata</taxon>
        <taxon>Craniata</taxon>
        <taxon>Vertebrata</taxon>
        <taxon>Euteleostomi</taxon>
        <taxon>Amphibia</taxon>
        <taxon>Batrachia</taxon>
        <taxon>Caudata</taxon>
        <taxon>Salamandroidea</taxon>
        <taxon>Salamandridae</taxon>
        <taxon>Pleurodelinae</taxon>
        <taxon>Pleurodeles</taxon>
    </lineage>
</organism>
<evidence type="ECO:0000313" key="2">
    <source>
        <dbReference type="Proteomes" id="UP001066276"/>
    </source>
</evidence>
<name>A0AAV7PYT1_PLEWA</name>
<accession>A0AAV7PYT1</accession>
<reference evidence="1" key="1">
    <citation type="journal article" date="2022" name="bioRxiv">
        <title>Sequencing and chromosome-scale assembly of the giantPleurodeles waltlgenome.</title>
        <authorList>
            <person name="Brown T."/>
            <person name="Elewa A."/>
            <person name="Iarovenko S."/>
            <person name="Subramanian E."/>
            <person name="Araus A.J."/>
            <person name="Petzold A."/>
            <person name="Susuki M."/>
            <person name="Suzuki K.-i.T."/>
            <person name="Hayashi T."/>
            <person name="Toyoda A."/>
            <person name="Oliveira C."/>
            <person name="Osipova E."/>
            <person name="Leigh N.D."/>
            <person name="Simon A."/>
            <person name="Yun M.H."/>
        </authorList>
    </citation>
    <scope>NUCLEOTIDE SEQUENCE</scope>
    <source>
        <strain evidence="1">20211129_DDA</strain>
        <tissue evidence="1">Liver</tissue>
    </source>
</reference>
<proteinExistence type="predicted"/>
<gene>
    <name evidence="1" type="ORF">NDU88_011779</name>
</gene>
<sequence length="153" mass="17228">MTDKGSSSSPPQETSEPPLITQDYMAQFLNDIKQEIGSLRVDFKTCLQDLQRDITEVGTRVDDLEHTMDSCTEDQKVLIQLVMALKNQHGELQAKQKALKMAVVETIFASTVFHGTQREMTFWSSLETYFVRPGRKGGPTTCLGPRSPYLRQG</sequence>
<dbReference type="AlphaFoldDB" id="A0AAV7PYT1"/>
<comment type="caution">
    <text evidence="1">The sequence shown here is derived from an EMBL/GenBank/DDBJ whole genome shotgun (WGS) entry which is preliminary data.</text>
</comment>
<dbReference type="Proteomes" id="UP001066276">
    <property type="component" value="Chromosome 7"/>
</dbReference>
<protein>
    <submittedName>
        <fullName evidence="1">Uncharacterized protein</fullName>
    </submittedName>
</protein>
<dbReference type="EMBL" id="JANPWB010000011">
    <property type="protein sequence ID" value="KAJ1133491.1"/>
    <property type="molecule type" value="Genomic_DNA"/>
</dbReference>
<keyword evidence="2" id="KW-1185">Reference proteome</keyword>
<evidence type="ECO:0000313" key="1">
    <source>
        <dbReference type="EMBL" id="KAJ1133491.1"/>
    </source>
</evidence>